<keyword evidence="2" id="KW-0472">Membrane</keyword>
<keyword evidence="2" id="KW-1133">Transmembrane helix</keyword>
<keyword evidence="2" id="KW-0812">Transmembrane</keyword>
<feature type="region of interest" description="Disordered" evidence="1">
    <location>
        <begin position="231"/>
        <end position="262"/>
    </location>
</feature>
<name>A0A0G4IA68_9ALVE</name>
<dbReference type="AlphaFoldDB" id="A0A0G4IA68"/>
<dbReference type="VEuPathDB" id="CryptoDB:Cvel_12448"/>
<evidence type="ECO:0000256" key="1">
    <source>
        <dbReference type="SAM" id="MobiDB-lite"/>
    </source>
</evidence>
<accession>A0A0G4IA68</accession>
<organism evidence="3">
    <name type="scientific">Chromera velia CCMP2878</name>
    <dbReference type="NCBI Taxonomy" id="1169474"/>
    <lineage>
        <taxon>Eukaryota</taxon>
        <taxon>Sar</taxon>
        <taxon>Alveolata</taxon>
        <taxon>Colpodellida</taxon>
        <taxon>Chromeraceae</taxon>
        <taxon>Chromera</taxon>
    </lineage>
</organism>
<evidence type="ECO:0000313" key="3">
    <source>
        <dbReference type="EMBL" id="CEM54030.1"/>
    </source>
</evidence>
<feature type="compositionally biased region" description="Low complexity" evidence="1">
    <location>
        <begin position="242"/>
        <end position="262"/>
    </location>
</feature>
<evidence type="ECO:0000256" key="2">
    <source>
        <dbReference type="SAM" id="Phobius"/>
    </source>
</evidence>
<protein>
    <submittedName>
        <fullName evidence="3">Uncharacterized protein</fullName>
    </submittedName>
</protein>
<feature type="region of interest" description="Disordered" evidence="1">
    <location>
        <begin position="1"/>
        <end position="21"/>
    </location>
</feature>
<feature type="compositionally biased region" description="Pro residues" evidence="1">
    <location>
        <begin position="1"/>
        <end position="12"/>
    </location>
</feature>
<feature type="transmembrane region" description="Helical" evidence="2">
    <location>
        <begin position="65"/>
        <end position="81"/>
    </location>
</feature>
<feature type="region of interest" description="Disordered" evidence="1">
    <location>
        <begin position="138"/>
        <end position="164"/>
    </location>
</feature>
<gene>
    <name evidence="3" type="ORF">Cvel_12448</name>
</gene>
<sequence length="877" mass="93634">MPSPADQPPPPSAHERSSSHLLRDPQLQAQIGLRGTVAGLFAGSLWNAFVVLIRGRSLRQSVPSTCIAFCGAYGLAGWLTYRRTANSLDCLERLSQQRIEGMHFMEFDSLAPPLPPEMSPEPVPVTEMQKLMKEADEEDKKLLSRSSIRRKKTAQTESEANRLWDAAADPKPDVQPLEVRVPADKEGGLFGLKIPKFGVTKDLFDFESKDGDGRLDKLSLEGLKGFGLTDFFKGGKEEEPETTTTTMPTTTTPTTTTPTTTMATTTTMPVMPECEVGELTFSLTTLSNDVSFTDPEGFNPPPPATGTITDCTSDQNLRVSLGSFTPSTARSVGAFTATFKVEAQASRTPLLLDPSAATVLLDAATFCEVVPESDANQVQVNCTADFGDTFGGSTSLEVCLKREDPEIPANVVVAVTETQAEMDICDEGESSKCIPGRGQLCLSLTSQPDLSGACSLDPSLGVASLVTLSPVPVGVPFQLSLYSEVFAFSRTPQDNFEVLGTNFNTQCALSEFTSINLNAPFTARVSYGCPQGFSDLETQIQFCVATGDSFGNVAVTAEMQAQNVTNPSQTCGVGSANTLVEPPPCTEGSTGTLTIFARPQSSIEVGRPDGAFGNSTPPTEAQFGCPLDQVRVRGGYSSSQGPPSGRIIIEYFLTRHSDDTPILLEDPFGSFSEDTFTIPQIEQFCTLSVDTPFPNRLRVECDASSGSFFTTIFPDECVAVEGTPPPLTAEFTDTTTCPDPTSDDSLGTPILLTIDTGVTDADGGFRFELFTEGVVLRPSSAGDSFFGTGPAFTAAGCVRQDFDAQAQPPFTSFVGFVCPEGDLSSSTIQLCVFDQDLPFDTPIALTVDLEVLTEDAQNGFAPACERSSSTIEVQRPG</sequence>
<proteinExistence type="predicted"/>
<dbReference type="EMBL" id="CDMZ01005749">
    <property type="protein sequence ID" value="CEM54030.1"/>
    <property type="molecule type" value="Genomic_DNA"/>
</dbReference>
<feature type="transmembrane region" description="Helical" evidence="2">
    <location>
        <begin position="31"/>
        <end position="53"/>
    </location>
</feature>
<reference evidence="3" key="1">
    <citation type="submission" date="2014-11" db="EMBL/GenBank/DDBJ databases">
        <authorList>
            <person name="Otto D Thomas"/>
            <person name="Naeem Raeece"/>
        </authorList>
    </citation>
    <scope>NUCLEOTIDE SEQUENCE</scope>
</reference>